<name>A0A919YAY5_9BACL</name>
<accession>A0A919YAY5</accession>
<dbReference type="Proteomes" id="UP000682811">
    <property type="component" value="Unassembled WGS sequence"/>
</dbReference>
<organism evidence="1 2">
    <name type="scientific">Paenibacillus azoreducens</name>
    <dbReference type="NCBI Taxonomy" id="116718"/>
    <lineage>
        <taxon>Bacteria</taxon>
        <taxon>Bacillati</taxon>
        <taxon>Bacillota</taxon>
        <taxon>Bacilli</taxon>
        <taxon>Bacillales</taxon>
        <taxon>Paenibacillaceae</taxon>
        <taxon>Paenibacillus</taxon>
    </lineage>
</organism>
<keyword evidence="2" id="KW-1185">Reference proteome</keyword>
<gene>
    <name evidence="1" type="ORF">J34TS1_04300</name>
</gene>
<evidence type="ECO:0000313" key="1">
    <source>
        <dbReference type="EMBL" id="GIO45665.1"/>
    </source>
</evidence>
<protein>
    <submittedName>
        <fullName evidence="1">Uncharacterized protein</fullName>
    </submittedName>
</protein>
<reference evidence="1 2" key="1">
    <citation type="submission" date="2021-03" db="EMBL/GenBank/DDBJ databases">
        <title>Antimicrobial resistance genes in bacteria isolated from Japanese honey, and their potential for conferring macrolide and lincosamide resistance in the American foulbrood pathogen Paenibacillus larvae.</title>
        <authorList>
            <person name="Okamoto M."/>
            <person name="Kumagai M."/>
            <person name="Kanamori H."/>
            <person name="Takamatsu D."/>
        </authorList>
    </citation>
    <scope>NUCLEOTIDE SEQUENCE [LARGE SCALE GENOMIC DNA]</scope>
    <source>
        <strain evidence="1 2">J34TS1</strain>
    </source>
</reference>
<evidence type="ECO:0000313" key="2">
    <source>
        <dbReference type="Proteomes" id="UP000682811"/>
    </source>
</evidence>
<proteinExistence type="predicted"/>
<sequence length="49" mass="6042">MKRRIIDIFAHFYNQEEKHFLLTEEEERQLTQEIDLDRVRKAILQKDGP</sequence>
<dbReference type="EMBL" id="BORT01000001">
    <property type="protein sequence ID" value="GIO45665.1"/>
    <property type="molecule type" value="Genomic_DNA"/>
</dbReference>
<comment type="caution">
    <text evidence="1">The sequence shown here is derived from an EMBL/GenBank/DDBJ whole genome shotgun (WGS) entry which is preliminary data.</text>
</comment>
<dbReference type="AlphaFoldDB" id="A0A919YAY5"/>
<dbReference type="RefSeq" id="WP_212976798.1">
    <property type="nucleotide sequence ID" value="NZ_AP025343.1"/>
</dbReference>